<dbReference type="Pfam" id="PF13649">
    <property type="entry name" value="Methyltransf_25"/>
    <property type="match status" value="1"/>
</dbReference>
<feature type="domain" description="Methyltransferase" evidence="1">
    <location>
        <begin position="48"/>
        <end position="102"/>
    </location>
</feature>
<dbReference type="InterPro" id="IPR029063">
    <property type="entry name" value="SAM-dependent_MTases_sf"/>
</dbReference>
<gene>
    <name evidence="2" type="ORF">IAB31_13005</name>
</gene>
<name>A0A9D1AEU2_9FIRM</name>
<accession>A0A9D1AEU2</accession>
<reference evidence="2" key="1">
    <citation type="submission" date="2020-10" db="EMBL/GenBank/DDBJ databases">
        <authorList>
            <person name="Gilroy R."/>
        </authorList>
    </citation>
    <scope>NUCLEOTIDE SEQUENCE</scope>
    <source>
        <strain evidence="2">ChiSjej4B22-8148</strain>
    </source>
</reference>
<dbReference type="InterPro" id="IPR041698">
    <property type="entry name" value="Methyltransf_25"/>
</dbReference>
<protein>
    <submittedName>
        <fullName evidence="2">Methyltransferase domain-containing protein</fullName>
    </submittedName>
</protein>
<keyword evidence="2" id="KW-0489">Methyltransferase</keyword>
<organism evidence="2 3">
    <name type="scientific">Candidatus Choladousia intestinavium</name>
    <dbReference type="NCBI Taxonomy" id="2840727"/>
    <lineage>
        <taxon>Bacteria</taxon>
        <taxon>Bacillati</taxon>
        <taxon>Bacillota</taxon>
        <taxon>Clostridia</taxon>
        <taxon>Lachnospirales</taxon>
        <taxon>Lachnospiraceae</taxon>
        <taxon>Lachnospiraceae incertae sedis</taxon>
        <taxon>Candidatus Choladousia</taxon>
    </lineage>
</organism>
<dbReference type="Proteomes" id="UP000886757">
    <property type="component" value="Unassembled WGS sequence"/>
</dbReference>
<dbReference type="EMBL" id="DVGK01000152">
    <property type="protein sequence ID" value="HIR14826.1"/>
    <property type="molecule type" value="Genomic_DNA"/>
</dbReference>
<dbReference type="GO" id="GO:0008168">
    <property type="term" value="F:methyltransferase activity"/>
    <property type="evidence" value="ECO:0007669"/>
    <property type="project" value="UniProtKB-KW"/>
</dbReference>
<comment type="caution">
    <text evidence="2">The sequence shown here is derived from an EMBL/GenBank/DDBJ whole genome shotgun (WGS) entry which is preliminary data.</text>
</comment>
<evidence type="ECO:0000313" key="2">
    <source>
        <dbReference type="EMBL" id="HIR14826.1"/>
    </source>
</evidence>
<dbReference type="Gene3D" id="3.40.50.150">
    <property type="entry name" value="Vaccinia Virus protein VP39"/>
    <property type="match status" value="1"/>
</dbReference>
<dbReference type="SUPFAM" id="SSF53335">
    <property type="entry name" value="S-adenosyl-L-methionine-dependent methyltransferases"/>
    <property type="match status" value="1"/>
</dbReference>
<keyword evidence="2" id="KW-0808">Transferase</keyword>
<dbReference type="GO" id="GO:0032259">
    <property type="term" value="P:methylation"/>
    <property type="evidence" value="ECO:0007669"/>
    <property type="project" value="UniProtKB-KW"/>
</dbReference>
<reference evidence="2" key="2">
    <citation type="journal article" date="2021" name="PeerJ">
        <title>Extensive microbial diversity within the chicken gut microbiome revealed by metagenomics and culture.</title>
        <authorList>
            <person name="Gilroy R."/>
            <person name="Ravi A."/>
            <person name="Getino M."/>
            <person name="Pursley I."/>
            <person name="Horton D.L."/>
            <person name="Alikhan N.F."/>
            <person name="Baker D."/>
            <person name="Gharbi K."/>
            <person name="Hall N."/>
            <person name="Watson M."/>
            <person name="Adriaenssens E.M."/>
            <person name="Foster-Nyarko E."/>
            <person name="Jarju S."/>
            <person name="Secka A."/>
            <person name="Antonio M."/>
            <person name="Oren A."/>
            <person name="Chaudhuri R.R."/>
            <person name="La Ragione R."/>
            <person name="Hildebrand F."/>
            <person name="Pallen M.J."/>
        </authorList>
    </citation>
    <scope>NUCLEOTIDE SEQUENCE</scope>
    <source>
        <strain evidence="2">ChiSjej4B22-8148</strain>
    </source>
</reference>
<dbReference type="AlphaFoldDB" id="A0A9D1AEU2"/>
<proteinExistence type="predicted"/>
<evidence type="ECO:0000259" key="1">
    <source>
        <dbReference type="Pfam" id="PF13649"/>
    </source>
</evidence>
<sequence>MENWELDFWNKEADKYQKTVGSEDEDEYPQRLEHYLAGKGALQPGSCVADIGCGAGKYAIRFAKRGCDLILTALSPRMLQYAAKNLSGFSVKRSVTEGDFSIIDVRREGWIKKCGLAFANMSPAVRDKETLEKMCQISKKHCFVSKFSSVRNSLGENVFQAFGIPGQQKKFREYEEVLRAVRELGYFPELTLVKYTWRNRCSVDEAVQQSLKLLGESGFARGVLEESQGMRRSLDLLGKNSEKKEEKVREILQGLADCSGIIQEQVTAEAAWIYWQVD</sequence>
<evidence type="ECO:0000313" key="3">
    <source>
        <dbReference type="Proteomes" id="UP000886757"/>
    </source>
</evidence>